<proteinExistence type="predicted"/>
<sequence length="1153" mass="133207">MKKVYEISDKVTKFHISNDHLFTANRSSVFSFSLKNVSNSSQFSTSLNNDILQITAGQFDLNSDISSLAILTKDSLSFFSFDQCKFTIINELNILNAFDMILVEKNFDNKPTAIGSKSSISLICIQCFTGIFTLIENYAISFTFNLYNSIYPNPFCYVSEVDSFLFQSNERAIELFSFDSLKLEHVKPLQSLVLDDEITLIFSSVKLLSNNTSEAFLVLTGSYLYFLEVKSMEFLCQISLSSIPLCGYINTLYEQQSGEKILDTLLIGCCDRTIKIYKELILSWSIDLDYVPLQISTATFDGNPKMLAVLLDNGNFSISCLKIQTDDELLYFKELEEFEIQKLFSDHNDVDIEEPKAKTVKDNVADLSNKNNERGKTHLEETKCKTLGNQSASKLVNKSNLLKLNESIAALENEIHLKEKQIESNDYQDFRNIVKFKHEMYVYKDEEVKLEDFFITELKICTFIELDDQLLKDVCIYLEAPPLIEIEKTEYQINLLKSKETKDFFTKIFIKKSSPIPYSNEVKVIWIWKDSLKVIELPLWTFGVFVPIKNDLDFKFQILLQTNGKDKSFEDIYCDCPNFVNFHENVDKNLIFKFFNKVDNFVKIVNLGGESCNYSIETDDLSLLWIFIKDFSFRLHSLFEKKENNSAEAFHIFFFDEIPNEEIFNYIKEYERTCITLEEIVINSSESLSYFNYFQSDFEVTSQEKISVFEEEKEHLDNNFVHETNSEGIKDDVELAELEEAFKKEMISEASSIEQEDLKLTNLSKFETILKNRLNNLNNLQTIHSKLLELKIAVFNFLRLYVELLRIKSIISKSNYEYIVRRIFNFSLHFTEEEDEMSIFKLENIKNFFTIFFNNLFLHYFNSDDISDDNNDEKEYLDILASKKKKNFLHFEMKFLLLITIITTLSFVQSDICRDCNVEFAGCIDQIKDDASFKSCLCGSGKNNATFAQKCADNGFFGACSNNHVNKLLYNIQSRAGLDGDTLPSLCTKPINSNVQFAISTWEDKNGRLNPPATHNSNYASQPSSVFVNPNSTPQTQHHYEQNAYNNNYNTNYQQPYQNNHQQFTQQPYDNSSYSQNFSQQPYSNSNYSSTYPSTNLEQRGNNYNNNSNYSAPYSNSNTFVSQNPSNTNANLPPYESNIPLNDISPNSKISKS</sequence>
<feature type="compositionally biased region" description="Low complexity" evidence="1">
    <location>
        <begin position="1064"/>
        <end position="1118"/>
    </location>
</feature>
<evidence type="ECO:0000256" key="1">
    <source>
        <dbReference type="SAM" id="MobiDB-lite"/>
    </source>
</evidence>
<feature type="compositionally biased region" description="Polar residues" evidence="1">
    <location>
        <begin position="1119"/>
        <end position="1131"/>
    </location>
</feature>
<dbReference type="GO" id="GO:0060271">
    <property type="term" value="P:cilium assembly"/>
    <property type="evidence" value="ECO:0007669"/>
    <property type="project" value="TreeGrafter"/>
</dbReference>
<dbReference type="GO" id="GO:0016020">
    <property type="term" value="C:membrane"/>
    <property type="evidence" value="ECO:0007669"/>
    <property type="project" value="TreeGrafter"/>
</dbReference>
<dbReference type="Pfam" id="PF14727">
    <property type="entry name" value="PHTB1_N"/>
    <property type="match status" value="1"/>
</dbReference>
<dbReference type="AlphaFoldDB" id="A0AAD5Y0F0"/>
<organism evidence="3 4">
    <name type="scientific">Clydaea vesicula</name>
    <dbReference type="NCBI Taxonomy" id="447962"/>
    <lineage>
        <taxon>Eukaryota</taxon>
        <taxon>Fungi</taxon>
        <taxon>Fungi incertae sedis</taxon>
        <taxon>Chytridiomycota</taxon>
        <taxon>Chytridiomycota incertae sedis</taxon>
        <taxon>Chytridiomycetes</taxon>
        <taxon>Lobulomycetales</taxon>
        <taxon>Lobulomycetaceae</taxon>
        <taxon>Clydaea</taxon>
    </lineage>
</organism>
<evidence type="ECO:0000313" key="3">
    <source>
        <dbReference type="EMBL" id="KAJ3224715.1"/>
    </source>
</evidence>
<comment type="caution">
    <text evidence="3">The sequence shown here is derived from an EMBL/GenBank/DDBJ whole genome shotgun (WGS) entry which is preliminary data.</text>
</comment>
<feature type="region of interest" description="Disordered" evidence="1">
    <location>
        <begin position="1006"/>
        <end position="1038"/>
    </location>
</feature>
<evidence type="ECO:0000259" key="2">
    <source>
        <dbReference type="Pfam" id="PF14727"/>
    </source>
</evidence>
<evidence type="ECO:0000313" key="4">
    <source>
        <dbReference type="Proteomes" id="UP001211065"/>
    </source>
</evidence>
<dbReference type="Proteomes" id="UP001211065">
    <property type="component" value="Unassembled WGS sequence"/>
</dbReference>
<dbReference type="EMBL" id="JADGJW010000084">
    <property type="protein sequence ID" value="KAJ3224715.1"/>
    <property type="molecule type" value="Genomic_DNA"/>
</dbReference>
<feature type="region of interest" description="Disordered" evidence="1">
    <location>
        <begin position="1064"/>
        <end position="1153"/>
    </location>
</feature>
<accession>A0AAD5Y0F0</accession>
<feature type="compositionally biased region" description="Polar residues" evidence="1">
    <location>
        <begin position="1144"/>
        <end position="1153"/>
    </location>
</feature>
<reference evidence="3" key="1">
    <citation type="submission" date="2020-05" db="EMBL/GenBank/DDBJ databases">
        <title>Phylogenomic resolution of chytrid fungi.</title>
        <authorList>
            <person name="Stajich J.E."/>
            <person name="Amses K."/>
            <person name="Simmons R."/>
            <person name="Seto K."/>
            <person name="Myers J."/>
            <person name="Bonds A."/>
            <person name="Quandt C.A."/>
            <person name="Barry K."/>
            <person name="Liu P."/>
            <person name="Grigoriev I."/>
            <person name="Longcore J.E."/>
            <person name="James T.Y."/>
        </authorList>
    </citation>
    <scope>NUCLEOTIDE SEQUENCE</scope>
    <source>
        <strain evidence="3">JEL0476</strain>
    </source>
</reference>
<dbReference type="InterPro" id="IPR028073">
    <property type="entry name" value="PHTB1_N_dom"/>
</dbReference>
<dbReference type="GO" id="GO:0034464">
    <property type="term" value="C:BBSome"/>
    <property type="evidence" value="ECO:0007669"/>
    <property type="project" value="InterPro"/>
</dbReference>
<dbReference type="PANTHER" id="PTHR20991:SF0">
    <property type="entry name" value="PROTEIN PTHB1"/>
    <property type="match status" value="1"/>
</dbReference>
<dbReference type="PANTHER" id="PTHR20991">
    <property type="entry name" value="PARATHYROID HORMONE-RESPONSIVE B1 GENE"/>
    <property type="match status" value="1"/>
</dbReference>
<keyword evidence="4" id="KW-1185">Reference proteome</keyword>
<feature type="compositionally biased region" description="Polar residues" evidence="1">
    <location>
        <begin position="1013"/>
        <end position="1036"/>
    </location>
</feature>
<dbReference type="InterPro" id="IPR026511">
    <property type="entry name" value="PTHB1"/>
</dbReference>
<protein>
    <submittedName>
        <fullName evidence="3">Protein PTHB1</fullName>
    </submittedName>
</protein>
<feature type="domain" description="PTHB1 N-terminal" evidence="2">
    <location>
        <begin position="40"/>
        <end position="321"/>
    </location>
</feature>
<gene>
    <name evidence="3" type="primary">BBS9</name>
    <name evidence="3" type="ORF">HK099_008033</name>
</gene>
<name>A0AAD5Y0F0_9FUNG</name>